<dbReference type="EMBL" id="CDOE01000064">
    <property type="protein sequence ID" value="CEN36742.1"/>
    <property type="molecule type" value="Genomic_DNA"/>
</dbReference>
<dbReference type="SUPFAM" id="SSF48008">
    <property type="entry name" value="GntR ligand-binding domain-like"/>
    <property type="match status" value="1"/>
</dbReference>
<dbReference type="GO" id="GO:0003677">
    <property type="term" value="F:DNA binding"/>
    <property type="evidence" value="ECO:0007669"/>
    <property type="project" value="UniProtKB-KW"/>
</dbReference>
<dbReference type="PANTHER" id="PTHR43537:SF5">
    <property type="entry name" value="UXU OPERON TRANSCRIPTIONAL REGULATOR"/>
    <property type="match status" value="1"/>
</dbReference>
<dbReference type="Pfam" id="PF07729">
    <property type="entry name" value="FCD"/>
    <property type="match status" value="1"/>
</dbReference>
<evidence type="ECO:0000256" key="2">
    <source>
        <dbReference type="ARBA" id="ARBA00023125"/>
    </source>
</evidence>
<organism evidence="4 5">
    <name type="scientific">Capnocytophaga canimorsus</name>
    <dbReference type="NCBI Taxonomy" id="28188"/>
    <lineage>
        <taxon>Bacteria</taxon>
        <taxon>Pseudomonadati</taxon>
        <taxon>Bacteroidota</taxon>
        <taxon>Flavobacteriia</taxon>
        <taxon>Flavobacteriales</taxon>
        <taxon>Flavobacteriaceae</taxon>
        <taxon>Capnocytophaga</taxon>
    </lineage>
</organism>
<dbReference type="Gene3D" id="1.20.120.530">
    <property type="entry name" value="GntR ligand-binding domain-like"/>
    <property type="match status" value="1"/>
</dbReference>
<dbReference type="CDD" id="cd07377">
    <property type="entry name" value="WHTH_GntR"/>
    <property type="match status" value="1"/>
</dbReference>
<proteinExistence type="predicted"/>
<keyword evidence="3" id="KW-0804">Transcription</keyword>
<dbReference type="Gene3D" id="1.10.10.10">
    <property type="entry name" value="Winged helix-like DNA-binding domain superfamily/Winged helix DNA-binding domain"/>
    <property type="match status" value="1"/>
</dbReference>
<dbReference type="RefSeq" id="WP_095900271.1">
    <property type="nucleotide sequence ID" value="NZ_CP022382.1"/>
</dbReference>
<dbReference type="PRINTS" id="PR00035">
    <property type="entry name" value="HTHGNTR"/>
</dbReference>
<dbReference type="InterPro" id="IPR011711">
    <property type="entry name" value="GntR_C"/>
</dbReference>
<dbReference type="InterPro" id="IPR008920">
    <property type="entry name" value="TF_FadR/GntR_C"/>
</dbReference>
<dbReference type="PANTHER" id="PTHR43537">
    <property type="entry name" value="TRANSCRIPTIONAL REGULATOR, GNTR FAMILY"/>
    <property type="match status" value="1"/>
</dbReference>
<dbReference type="InterPro" id="IPR000524">
    <property type="entry name" value="Tscrpt_reg_HTH_GntR"/>
</dbReference>
<reference evidence="4 5" key="1">
    <citation type="submission" date="2015-01" db="EMBL/GenBank/DDBJ databases">
        <authorList>
            <person name="Xiang T."/>
            <person name="Song Y."/>
            <person name="Huang L."/>
            <person name="Wang B."/>
            <person name="Wu P."/>
        </authorList>
    </citation>
    <scope>NUCLEOTIDE SEQUENCE [LARGE SCALE GENOMIC DNA]</scope>
    <source>
        <strain evidence="4 5">Cc12</strain>
    </source>
</reference>
<dbReference type="AlphaFoldDB" id="A0A0B7HFV7"/>
<dbReference type="InterPro" id="IPR036390">
    <property type="entry name" value="WH_DNA-bd_sf"/>
</dbReference>
<dbReference type="InterPro" id="IPR036388">
    <property type="entry name" value="WH-like_DNA-bd_sf"/>
</dbReference>
<accession>A0A0B7HFV7</accession>
<dbReference type="SMART" id="SM00345">
    <property type="entry name" value="HTH_GNTR"/>
    <property type="match status" value="1"/>
</dbReference>
<gene>
    <name evidence="4" type="ORF">CCAN12_670044</name>
</gene>
<sequence length="247" mass="29134">MPMDSIKPIENVSLVDRVEQRIMEYIKENNLKPGDSLPKEIQFSEWLGVSRTAIREAMSRLRTLGLVESKKHRGMILKEPDLVENFEKMLNPQILDEATLQDLFEFRLMFEIGMADFVFARKTHEQIRELEQLVSESENVQCNDKHFSLETEVKFHKALYKMANNNMLFKFQRILLPVFQYVHELQKSELNYHSWGGGFTDAPQKVVTHKDLVRELKEGTPQSFREAMRMHLDPHFKRNLKNRGELL</sequence>
<dbReference type="Pfam" id="PF00392">
    <property type="entry name" value="GntR"/>
    <property type="match status" value="1"/>
</dbReference>
<evidence type="ECO:0000256" key="3">
    <source>
        <dbReference type="ARBA" id="ARBA00023163"/>
    </source>
</evidence>
<dbReference type="SMART" id="SM00895">
    <property type="entry name" value="FCD"/>
    <property type="match status" value="1"/>
</dbReference>
<evidence type="ECO:0000256" key="1">
    <source>
        <dbReference type="ARBA" id="ARBA00023015"/>
    </source>
</evidence>
<keyword evidence="2" id="KW-0238">DNA-binding</keyword>
<evidence type="ECO:0000313" key="5">
    <source>
        <dbReference type="Proteomes" id="UP000044026"/>
    </source>
</evidence>
<dbReference type="SUPFAM" id="SSF46785">
    <property type="entry name" value="Winged helix' DNA-binding domain"/>
    <property type="match status" value="1"/>
</dbReference>
<dbReference type="Proteomes" id="UP000044026">
    <property type="component" value="Unassembled WGS sequence"/>
</dbReference>
<dbReference type="GO" id="GO:0003700">
    <property type="term" value="F:DNA-binding transcription factor activity"/>
    <property type="evidence" value="ECO:0007669"/>
    <property type="project" value="InterPro"/>
</dbReference>
<dbReference type="PROSITE" id="PS50949">
    <property type="entry name" value="HTH_GNTR"/>
    <property type="match status" value="1"/>
</dbReference>
<protein>
    <submittedName>
        <fullName evidence="4">Putative GntR family regulatory protein</fullName>
    </submittedName>
</protein>
<dbReference type="GeneID" id="69581188"/>
<keyword evidence="1" id="KW-0805">Transcription regulation</keyword>
<evidence type="ECO:0000313" key="4">
    <source>
        <dbReference type="EMBL" id="CEN36742.1"/>
    </source>
</evidence>
<name>A0A0B7HFV7_9FLAO</name>